<protein>
    <submittedName>
        <fullName evidence="1">Uncharacterized protein</fullName>
    </submittedName>
</protein>
<comment type="caution">
    <text evidence="1">The sequence shown here is derived from an EMBL/GenBank/DDBJ whole genome shotgun (WGS) entry which is preliminary data.</text>
</comment>
<name>A0A8X6UM74_NEPPI</name>
<evidence type="ECO:0000313" key="2">
    <source>
        <dbReference type="Proteomes" id="UP000887013"/>
    </source>
</evidence>
<dbReference type="EMBL" id="BMAW01129520">
    <property type="protein sequence ID" value="GFU30737.1"/>
    <property type="molecule type" value="Genomic_DNA"/>
</dbReference>
<proteinExistence type="predicted"/>
<gene>
    <name evidence="1" type="ORF">NPIL_462561</name>
</gene>
<dbReference type="AlphaFoldDB" id="A0A8X6UM74"/>
<accession>A0A8X6UM74</accession>
<dbReference type="Proteomes" id="UP000887013">
    <property type="component" value="Unassembled WGS sequence"/>
</dbReference>
<keyword evidence="2" id="KW-1185">Reference proteome</keyword>
<reference evidence="1" key="1">
    <citation type="submission" date="2020-08" db="EMBL/GenBank/DDBJ databases">
        <title>Multicomponent nature underlies the extraordinary mechanical properties of spider dragline silk.</title>
        <authorList>
            <person name="Kono N."/>
            <person name="Nakamura H."/>
            <person name="Mori M."/>
            <person name="Yoshida Y."/>
            <person name="Ohtoshi R."/>
            <person name="Malay A.D."/>
            <person name="Moran D.A.P."/>
            <person name="Tomita M."/>
            <person name="Numata K."/>
            <person name="Arakawa K."/>
        </authorList>
    </citation>
    <scope>NUCLEOTIDE SEQUENCE</scope>
</reference>
<sequence>MTFFFFHSQIIALAKFDSLYLCHRRCGAARSLHRSRSAYVQMISHLISILLLKSNNRVHQRGQETPTCKKRGGSKRGCVSVPKDHCGRCAGSVQCLVNQKKTDDLSSHALLFVQGDVAVCGIAYYRRGRRQ</sequence>
<evidence type="ECO:0000313" key="1">
    <source>
        <dbReference type="EMBL" id="GFU30737.1"/>
    </source>
</evidence>
<organism evidence="1 2">
    <name type="scientific">Nephila pilipes</name>
    <name type="common">Giant wood spider</name>
    <name type="synonym">Nephila maculata</name>
    <dbReference type="NCBI Taxonomy" id="299642"/>
    <lineage>
        <taxon>Eukaryota</taxon>
        <taxon>Metazoa</taxon>
        <taxon>Ecdysozoa</taxon>
        <taxon>Arthropoda</taxon>
        <taxon>Chelicerata</taxon>
        <taxon>Arachnida</taxon>
        <taxon>Araneae</taxon>
        <taxon>Araneomorphae</taxon>
        <taxon>Entelegynae</taxon>
        <taxon>Araneoidea</taxon>
        <taxon>Nephilidae</taxon>
        <taxon>Nephila</taxon>
    </lineage>
</organism>